<feature type="domain" description="R" evidence="9">
    <location>
        <begin position="641"/>
        <end position="658"/>
    </location>
</feature>
<sequence length="701" mass="78733">MFSSTTNAYLLPRLSPSYHHLSPPPPFLGGDATDFFLECHSDLLMTDTLFGMVVSNKSPVINQEAGEPNGESFGPKSALPKTKKAAKKHKHSKIFTAQGLRDRRVRLSIETARMFFDLQDMLGFEKASKTIDWLLRNSKAEIMDLLNKAKDGSSGGAKMSTLTSTAPGCAVASAGAYEGTKMKELEISTGGNGNKVKLQRDRAAFDERYLASRESRARARERARERTREKILRSKLKGSSISSDEQKISEDVRISSLYQALEGLQHLQPMSNGIKDIITDLNKGEKLNGTNYDIWHRKVQCLPNEQELLDYLTNFMTSLEVGTIAQHHRDQQAYDVWRKKDKSMCFTLLSCMHDDLLGKFENFPIAKAMWEQLHLKYGGTLATRLHTLTLTFNQYVMDPKHTMAEHLRVMSARIHETWSAGIKNFDNISWHLELEAECVYVNRSAALVTKAGQHNGCDATDFFLQYHSDLLLTDTLFGMVVSNKPPVRNQEASTELNGKSFGPKRVLPKMKKAAKKHKHSKIFTAQGLRDRRVRLSIETARKFFDLQDMLGFEKASKTIDWLLRNSKAEIKDLLNNAKDGLSGGVKSTSTSTASGCEVVSAGAYEGTKMKELEISTVGKGKEVKLQKDRAAAFDERYLASRESRARARERARERTREKKILRSKLKGSPISRDEQKISEDSFKFVPSFGRPATSTVNGNIV</sequence>
<name>A0A834G9E6_RHOSS</name>
<keyword evidence="2" id="KW-0217">Developmental protein</keyword>
<keyword evidence="5" id="KW-0804">Transcription</keyword>
<dbReference type="PROSITE" id="PS51369">
    <property type="entry name" value="TCP"/>
    <property type="match status" value="2"/>
</dbReference>
<feature type="compositionally biased region" description="Basic and acidic residues" evidence="7">
    <location>
        <begin position="646"/>
        <end position="660"/>
    </location>
</feature>
<evidence type="ECO:0000313" key="10">
    <source>
        <dbReference type="EMBL" id="KAF7129035.1"/>
    </source>
</evidence>
<keyword evidence="6" id="KW-0539">Nucleus</keyword>
<evidence type="ECO:0000313" key="11">
    <source>
        <dbReference type="Proteomes" id="UP000626092"/>
    </source>
</evidence>
<comment type="caution">
    <text evidence="10">The sequence shown here is derived from an EMBL/GenBank/DDBJ whole genome shotgun (WGS) entry which is preliminary data.</text>
</comment>
<dbReference type="PANTHER" id="PTHR31072">
    <property type="entry name" value="TRANSCRIPTION FACTOR TCP4-RELATED"/>
    <property type="match status" value="1"/>
</dbReference>
<dbReference type="GO" id="GO:2000032">
    <property type="term" value="P:regulation of secondary shoot formation"/>
    <property type="evidence" value="ECO:0007669"/>
    <property type="project" value="TreeGrafter"/>
</dbReference>
<dbReference type="InterPro" id="IPR017888">
    <property type="entry name" value="CYC/TB1_R_domain"/>
</dbReference>
<gene>
    <name evidence="10" type="ORF">RHSIM_Rhsim10G0063800</name>
</gene>
<evidence type="ECO:0000256" key="6">
    <source>
        <dbReference type="ARBA" id="ARBA00023242"/>
    </source>
</evidence>
<dbReference type="OrthoDB" id="1896834at2759"/>
<dbReference type="Pfam" id="PF03634">
    <property type="entry name" value="TCP"/>
    <property type="match status" value="2"/>
</dbReference>
<keyword evidence="4" id="KW-0238">DNA-binding</keyword>
<dbReference type="GO" id="GO:0043565">
    <property type="term" value="F:sequence-specific DNA binding"/>
    <property type="evidence" value="ECO:0007669"/>
    <property type="project" value="TreeGrafter"/>
</dbReference>
<comment type="subcellular location">
    <subcellularLocation>
        <location evidence="1">Nucleus</location>
    </subcellularLocation>
</comment>
<dbReference type="InterPro" id="IPR005333">
    <property type="entry name" value="Transcription_factor_TCP"/>
</dbReference>
<dbReference type="EMBL" id="WJXA01000010">
    <property type="protein sequence ID" value="KAF7129035.1"/>
    <property type="molecule type" value="Genomic_DNA"/>
</dbReference>
<reference evidence="10" key="1">
    <citation type="submission" date="2019-11" db="EMBL/GenBank/DDBJ databases">
        <authorList>
            <person name="Liu Y."/>
            <person name="Hou J."/>
            <person name="Li T.-Q."/>
            <person name="Guan C.-H."/>
            <person name="Wu X."/>
            <person name="Wu H.-Z."/>
            <person name="Ling F."/>
            <person name="Zhang R."/>
            <person name="Shi X.-G."/>
            <person name="Ren J.-P."/>
            <person name="Chen E.-F."/>
            <person name="Sun J.-M."/>
        </authorList>
    </citation>
    <scope>NUCLEOTIDE SEQUENCE</scope>
    <source>
        <strain evidence="10">Adult_tree_wgs_1</strain>
        <tissue evidence="10">Leaves</tissue>
    </source>
</reference>
<dbReference type="Pfam" id="PF14223">
    <property type="entry name" value="Retrotran_gag_2"/>
    <property type="match status" value="1"/>
</dbReference>
<evidence type="ECO:0000256" key="3">
    <source>
        <dbReference type="ARBA" id="ARBA00023015"/>
    </source>
</evidence>
<dbReference type="PROSITE" id="PS51370">
    <property type="entry name" value="R"/>
    <property type="match status" value="2"/>
</dbReference>
<evidence type="ECO:0000256" key="4">
    <source>
        <dbReference type="ARBA" id="ARBA00023125"/>
    </source>
</evidence>
<proteinExistence type="predicted"/>
<feature type="domain" description="R" evidence="9">
    <location>
        <begin position="213"/>
        <end position="230"/>
    </location>
</feature>
<dbReference type="InterPro" id="IPR017887">
    <property type="entry name" value="TF_TCP_subgr"/>
</dbReference>
<keyword evidence="3" id="KW-0805">Transcription regulation</keyword>
<evidence type="ECO:0000256" key="5">
    <source>
        <dbReference type="ARBA" id="ARBA00023163"/>
    </source>
</evidence>
<evidence type="ECO:0000256" key="2">
    <source>
        <dbReference type="ARBA" id="ARBA00022473"/>
    </source>
</evidence>
<evidence type="ECO:0000259" key="9">
    <source>
        <dbReference type="PROSITE" id="PS51370"/>
    </source>
</evidence>
<feature type="domain" description="TCP" evidence="8">
    <location>
        <begin position="515"/>
        <end position="573"/>
    </location>
</feature>
<feature type="region of interest" description="Disordered" evidence="7">
    <location>
        <begin position="62"/>
        <end position="85"/>
    </location>
</feature>
<feature type="domain" description="TCP" evidence="8">
    <location>
        <begin position="87"/>
        <end position="145"/>
    </location>
</feature>
<dbReference type="PANTHER" id="PTHR31072:SF93">
    <property type="entry name" value="TRANSCRIPTION FACTOR TCP24"/>
    <property type="match status" value="1"/>
</dbReference>
<keyword evidence="11" id="KW-1185">Reference proteome</keyword>
<dbReference type="GO" id="GO:0003700">
    <property type="term" value="F:DNA-binding transcription factor activity"/>
    <property type="evidence" value="ECO:0007669"/>
    <property type="project" value="InterPro"/>
</dbReference>
<accession>A0A834G9E6</accession>
<dbReference type="GO" id="GO:0005634">
    <property type="term" value="C:nucleus"/>
    <property type="evidence" value="ECO:0007669"/>
    <property type="project" value="UniProtKB-SubCell"/>
</dbReference>
<evidence type="ECO:0000256" key="7">
    <source>
        <dbReference type="SAM" id="MobiDB-lite"/>
    </source>
</evidence>
<dbReference type="Proteomes" id="UP000626092">
    <property type="component" value="Unassembled WGS sequence"/>
</dbReference>
<organism evidence="10 11">
    <name type="scientific">Rhododendron simsii</name>
    <name type="common">Sims's rhododendron</name>
    <dbReference type="NCBI Taxonomy" id="118357"/>
    <lineage>
        <taxon>Eukaryota</taxon>
        <taxon>Viridiplantae</taxon>
        <taxon>Streptophyta</taxon>
        <taxon>Embryophyta</taxon>
        <taxon>Tracheophyta</taxon>
        <taxon>Spermatophyta</taxon>
        <taxon>Magnoliopsida</taxon>
        <taxon>eudicotyledons</taxon>
        <taxon>Gunneridae</taxon>
        <taxon>Pentapetalae</taxon>
        <taxon>asterids</taxon>
        <taxon>Ericales</taxon>
        <taxon>Ericaceae</taxon>
        <taxon>Ericoideae</taxon>
        <taxon>Rhodoreae</taxon>
        <taxon>Rhododendron</taxon>
    </lineage>
</organism>
<evidence type="ECO:0000259" key="8">
    <source>
        <dbReference type="PROSITE" id="PS51369"/>
    </source>
</evidence>
<evidence type="ECO:0000256" key="1">
    <source>
        <dbReference type="ARBA" id="ARBA00004123"/>
    </source>
</evidence>
<protein>
    <submittedName>
        <fullName evidence="10">Uncharacterized protein</fullName>
    </submittedName>
</protein>
<dbReference type="AlphaFoldDB" id="A0A834G9E6"/>
<feature type="region of interest" description="Disordered" evidence="7">
    <location>
        <begin position="646"/>
        <end position="674"/>
    </location>
</feature>